<reference evidence="3 4" key="1">
    <citation type="submission" date="2016-06" db="EMBL/GenBank/DDBJ databases">
        <title>Evolution of pathogenesis and genome organization in the Tremellales.</title>
        <authorList>
            <person name="Cuomo C."/>
            <person name="Litvintseva A."/>
            <person name="Heitman J."/>
            <person name="Chen Y."/>
            <person name="Sun S."/>
            <person name="Springer D."/>
            <person name="Dromer F."/>
            <person name="Young S."/>
            <person name="Zeng Q."/>
            <person name="Chapman S."/>
            <person name="Gujja S."/>
            <person name="Saif S."/>
            <person name="Birren B."/>
        </authorList>
    </citation>
    <scope>NUCLEOTIDE SEQUENCE [LARGE SCALE GENOMIC DNA]</scope>
    <source>
        <strain evidence="3 4">ATCC 28783</strain>
    </source>
</reference>
<sequence>MLYSSTLFLGLGILGFLDVVLAYDGISNVEQKIEGIIPMSKEWTEEMIHTSNKWTEETTATLKGMEEEEDTTPTTPTTSTLKQRAEEGRLSNAERLSRGLPPKAPRRKYDPSRTRAHLAKRSNEVDPMTGYIRTKPLGFPGRKRDAIDSNGTTPYDSQAYISVDEGVIVLSTDPSRAEKVYWDQDGPEQFMHFTNYPYNLASVITNYGGSNNMKPNNPGGPM</sequence>
<dbReference type="AlphaFoldDB" id="A0A4Q1BQH5"/>
<feature type="chain" id="PRO_5020670406" evidence="2">
    <location>
        <begin position="23"/>
        <end position="222"/>
    </location>
</feature>
<evidence type="ECO:0000313" key="4">
    <source>
        <dbReference type="Proteomes" id="UP000289152"/>
    </source>
</evidence>
<keyword evidence="4" id="KW-1185">Reference proteome</keyword>
<protein>
    <submittedName>
        <fullName evidence="3">Uncharacterized protein</fullName>
    </submittedName>
</protein>
<comment type="caution">
    <text evidence="3">The sequence shown here is derived from an EMBL/GenBank/DDBJ whole genome shotgun (WGS) entry which is preliminary data.</text>
</comment>
<gene>
    <name evidence="3" type="ORF">M231_02452</name>
</gene>
<evidence type="ECO:0000313" key="3">
    <source>
        <dbReference type="EMBL" id="RXK40179.1"/>
    </source>
</evidence>
<feature type="region of interest" description="Disordered" evidence="1">
    <location>
        <begin position="63"/>
        <end position="117"/>
    </location>
</feature>
<evidence type="ECO:0000256" key="2">
    <source>
        <dbReference type="SAM" id="SignalP"/>
    </source>
</evidence>
<dbReference type="VEuPathDB" id="FungiDB:TREMEDRAFT_64655"/>
<name>A0A4Q1BQH5_TREME</name>
<dbReference type="OrthoDB" id="2596805at2759"/>
<proteinExistence type="predicted"/>
<feature type="signal peptide" evidence="2">
    <location>
        <begin position="1"/>
        <end position="22"/>
    </location>
</feature>
<dbReference type="Proteomes" id="UP000289152">
    <property type="component" value="Unassembled WGS sequence"/>
</dbReference>
<dbReference type="EMBL" id="SDIL01000021">
    <property type="protein sequence ID" value="RXK40179.1"/>
    <property type="molecule type" value="Genomic_DNA"/>
</dbReference>
<keyword evidence="2" id="KW-0732">Signal</keyword>
<accession>A0A4Q1BQH5</accession>
<organism evidence="3 4">
    <name type="scientific">Tremella mesenterica</name>
    <name type="common">Jelly fungus</name>
    <dbReference type="NCBI Taxonomy" id="5217"/>
    <lineage>
        <taxon>Eukaryota</taxon>
        <taxon>Fungi</taxon>
        <taxon>Dikarya</taxon>
        <taxon>Basidiomycota</taxon>
        <taxon>Agaricomycotina</taxon>
        <taxon>Tremellomycetes</taxon>
        <taxon>Tremellales</taxon>
        <taxon>Tremellaceae</taxon>
        <taxon>Tremella</taxon>
    </lineage>
</organism>
<dbReference type="InParanoid" id="A0A4Q1BQH5"/>
<evidence type="ECO:0000256" key="1">
    <source>
        <dbReference type="SAM" id="MobiDB-lite"/>
    </source>
</evidence>